<dbReference type="Proteomes" id="UP000276133">
    <property type="component" value="Unassembled WGS sequence"/>
</dbReference>
<keyword evidence="3" id="KW-1185">Reference proteome</keyword>
<evidence type="ECO:0000313" key="3">
    <source>
        <dbReference type="Proteomes" id="UP000276133"/>
    </source>
</evidence>
<feature type="region of interest" description="Disordered" evidence="1">
    <location>
        <begin position="1"/>
        <end position="22"/>
    </location>
</feature>
<dbReference type="EMBL" id="REGN01006881">
    <property type="protein sequence ID" value="RNA08008.1"/>
    <property type="molecule type" value="Genomic_DNA"/>
</dbReference>
<evidence type="ECO:0000313" key="2">
    <source>
        <dbReference type="EMBL" id="RNA08008.1"/>
    </source>
</evidence>
<evidence type="ECO:0000256" key="1">
    <source>
        <dbReference type="SAM" id="MobiDB-lite"/>
    </source>
</evidence>
<gene>
    <name evidence="2" type="ORF">BpHYR1_001566</name>
</gene>
<name>A0A3M7QAJ7_BRAPC</name>
<protein>
    <submittedName>
        <fullName evidence="2">Uncharacterized protein</fullName>
    </submittedName>
</protein>
<sequence length="90" mass="11088">MANKKLVSLQHNGDATKRTTEESLQHYEKSFKTFKHLLKRYFTLERPNFLRTKYIRTGTDQNFEKIIHDQRIHFEEFMTKFMIHSEEFKF</sequence>
<proteinExistence type="predicted"/>
<dbReference type="AlphaFoldDB" id="A0A3M7QAJ7"/>
<reference evidence="2 3" key="1">
    <citation type="journal article" date="2018" name="Sci. Rep.">
        <title>Genomic signatures of local adaptation to the degree of environmental predictability in rotifers.</title>
        <authorList>
            <person name="Franch-Gras L."/>
            <person name="Hahn C."/>
            <person name="Garcia-Roger E.M."/>
            <person name="Carmona M.J."/>
            <person name="Serra M."/>
            <person name="Gomez A."/>
        </authorList>
    </citation>
    <scope>NUCLEOTIDE SEQUENCE [LARGE SCALE GENOMIC DNA]</scope>
    <source>
        <strain evidence="2">HYR1</strain>
    </source>
</reference>
<accession>A0A3M7QAJ7</accession>
<organism evidence="2 3">
    <name type="scientific">Brachionus plicatilis</name>
    <name type="common">Marine rotifer</name>
    <name type="synonym">Brachionus muelleri</name>
    <dbReference type="NCBI Taxonomy" id="10195"/>
    <lineage>
        <taxon>Eukaryota</taxon>
        <taxon>Metazoa</taxon>
        <taxon>Spiralia</taxon>
        <taxon>Gnathifera</taxon>
        <taxon>Rotifera</taxon>
        <taxon>Eurotatoria</taxon>
        <taxon>Monogononta</taxon>
        <taxon>Pseudotrocha</taxon>
        <taxon>Ploima</taxon>
        <taxon>Brachionidae</taxon>
        <taxon>Brachionus</taxon>
    </lineage>
</organism>
<comment type="caution">
    <text evidence="2">The sequence shown here is derived from an EMBL/GenBank/DDBJ whole genome shotgun (WGS) entry which is preliminary data.</text>
</comment>